<dbReference type="Pfam" id="PF05239">
    <property type="entry name" value="PRC"/>
    <property type="match status" value="1"/>
</dbReference>
<keyword evidence="3" id="KW-1185">Reference proteome</keyword>
<evidence type="ECO:0000313" key="3">
    <source>
        <dbReference type="Proteomes" id="UP001596516"/>
    </source>
</evidence>
<organism evidence="2 3">
    <name type="scientific">Plastorhodobacter daqingensis</name>
    <dbReference type="NCBI Taxonomy" id="1387281"/>
    <lineage>
        <taxon>Bacteria</taxon>
        <taxon>Pseudomonadati</taxon>
        <taxon>Pseudomonadota</taxon>
        <taxon>Alphaproteobacteria</taxon>
        <taxon>Rhodobacterales</taxon>
        <taxon>Paracoccaceae</taxon>
        <taxon>Plastorhodobacter</taxon>
    </lineage>
</organism>
<reference evidence="3" key="1">
    <citation type="journal article" date="2019" name="Int. J. Syst. Evol. Microbiol.">
        <title>The Global Catalogue of Microorganisms (GCM) 10K type strain sequencing project: providing services to taxonomists for standard genome sequencing and annotation.</title>
        <authorList>
            <consortium name="The Broad Institute Genomics Platform"/>
            <consortium name="The Broad Institute Genome Sequencing Center for Infectious Disease"/>
            <person name="Wu L."/>
            <person name="Ma J."/>
        </authorList>
    </citation>
    <scope>NUCLEOTIDE SEQUENCE [LARGE SCALE GENOMIC DNA]</scope>
    <source>
        <strain evidence="3">CGMCC 1.12750</strain>
    </source>
</reference>
<evidence type="ECO:0000259" key="1">
    <source>
        <dbReference type="Pfam" id="PF05239"/>
    </source>
</evidence>
<comment type="caution">
    <text evidence="2">The sequence shown here is derived from an EMBL/GenBank/DDBJ whole genome shotgun (WGS) entry which is preliminary data.</text>
</comment>
<feature type="domain" description="PRC-barrel" evidence="1">
    <location>
        <begin position="164"/>
        <end position="212"/>
    </location>
</feature>
<gene>
    <name evidence="2" type="ORF">ACFQXB_13870</name>
</gene>
<name>A0ABW2UM42_9RHOB</name>
<dbReference type="InterPro" id="IPR011033">
    <property type="entry name" value="PRC_barrel-like_sf"/>
</dbReference>
<dbReference type="Gene3D" id="2.30.30.240">
    <property type="entry name" value="PRC-barrel domain"/>
    <property type="match status" value="1"/>
</dbReference>
<proteinExistence type="predicted"/>
<dbReference type="EMBL" id="JBHTFQ010000007">
    <property type="protein sequence ID" value="MFC7705283.1"/>
    <property type="molecule type" value="Genomic_DNA"/>
</dbReference>
<dbReference type="InterPro" id="IPR027275">
    <property type="entry name" value="PRC-brl_dom"/>
</dbReference>
<evidence type="ECO:0000313" key="2">
    <source>
        <dbReference type="EMBL" id="MFC7705283.1"/>
    </source>
</evidence>
<dbReference type="SUPFAM" id="SSF50346">
    <property type="entry name" value="PRC-barrel domain"/>
    <property type="match status" value="1"/>
</dbReference>
<dbReference type="RefSeq" id="WP_377404927.1">
    <property type="nucleotide sequence ID" value="NZ_JBHTFQ010000007.1"/>
</dbReference>
<sequence>MLRSLSDTLRASARAEDTTFPLRELFLDPVSHRVRYVALDAGRWFETVEVIVAARLLRPGQSATEEDQDWVLDLTPQAVEAAPRWTHGEDSGDGRPLSVEHWPPVVVGPFGHTTAPLMVWAQMSQSAQEMRPPHPPAEASISVAADEAQAPGPDVDSLDRATGWLGKPVFGTDGELGVVADIGFDADSMRIAYIVVDNDKLLSSRQAAFPLSALRHRAGAEGHFVLDARTADMETAPSPEELGLRGPGHAGFFAPV</sequence>
<accession>A0ABW2UM42</accession>
<protein>
    <submittedName>
        <fullName evidence="2">PRC-barrel domain-containing protein</fullName>
    </submittedName>
</protein>
<dbReference type="Proteomes" id="UP001596516">
    <property type="component" value="Unassembled WGS sequence"/>
</dbReference>